<comment type="caution">
    <text evidence="1">The sequence shown here is derived from an EMBL/GenBank/DDBJ whole genome shotgun (WGS) entry which is preliminary data.</text>
</comment>
<accession>A0A964WXP6</accession>
<name>A0A964WXP6_9FLAO</name>
<evidence type="ECO:0000313" key="1">
    <source>
        <dbReference type="EMBL" id="NAY92033.1"/>
    </source>
</evidence>
<dbReference type="EMBL" id="JAAABI010000002">
    <property type="protein sequence ID" value="NAY92033.1"/>
    <property type="molecule type" value="Genomic_DNA"/>
</dbReference>
<organism evidence="1 2">
    <name type="scientific">Flagellimonas ochracea</name>
    <dbReference type="NCBI Taxonomy" id="2696472"/>
    <lineage>
        <taxon>Bacteria</taxon>
        <taxon>Pseudomonadati</taxon>
        <taxon>Bacteroidota</taxon>
        <taxon>Flavobacteriia</taxon>
        <taxon>Flavobacteriales</taxon>
        <taxon>Flavobacteriaceae</taxon>
        <taxon>Flagellimonas</taxon>
    </lineage>
</organism>
<gene>
    <name evidence="1" type="ORF">GTQ34_08885</name>
</gene>
<sequence>MKKTILMLCALGIVACSSNDNNDIEPTGEKWVLNSVVCFCFFGDNVDFSTHTIQFDRTNKNVVIENDEVIQFLAPEGTYPYTVDGSVITILERQYRYQEDGDSLILTFVDEPLIADDEITYFYSRN</sequence>
<protein>
    <submittedName>
        <fullName evidence="1">Uncharacterized protein</fullName>
    </submittedName>
</protein>
<dbReference type="AlphaFoldDB" id="A0A964WXP6"/>
<reference evidence="1" key="1">
    <citation type="submission" date="2020-01" db="EMBL/GenBank/DDBJ databases">
        <title>Muricauda ochracea sp. nov., isolated from a tidal flat of Garorim bay in Korea.</title>
        <authorList>
            <person name="Kim D."/>
            <person name="Yoo Y."/>
            <person name="Kim J.-J."/>
        </authorList>
    </citation>
    <scope>NUCLEOTIDE SEQUENCE</scope>
    <source>
        <strain evidence="1">JGD-17</strain>
    </source>
</reference>
<dbReference type="RefSeq" id="WP_166523426.1">
    <property type="nucleotide sequence ID" value="NZ_JAAABI010000002.1"/>
</dbReference>
<dbReference type="Proteomes" id="UP000667650">
    <property type="component" value="Unassembled WGS sequence"/>
</dbReference>
<proteinExistence type="predicted"/>
<dbReference type="PROSITE" id="PS51257">
    <property type="entry name" value="PROKAR_LIPOPROTEIN"/>
    <property type="match status" value="1"/>
</dbReference>
<evidence type="ECO:0000313" key="2">
    <source>
        <dbReference type="Proteomes" id="UP000667650"/>
    </source>
</evidence>
<keyword evidence="2" id="KW-1185">Reference proteome</keyword>